<sequence length="218" mass="24857">MSRGIKPHTFRLGINFPWPSRWFYKKSLRFFLEEDCLVRELIMKRLARAGVSGIEIERTREDIRVSVKTNKPGLIIGRRGSGIEELNKALIKAIKTFRKERGITLGFILHVDVVEIRRTEVSASVVAGQVVSDLERRLPFRTVLKRHLQFIQANKDVRGAKIRVSGRLNGSEIARTEWLAFGAMPLQTLRAQIDFGRATAYTTYGTIGVTVWLYKGES</sequence>
<dbReference type="EMBL" id="MFKH01000006">
    <property type="protein sequence ID" value="OGG37661.1"/>
    <property type="molecule type" value="Genomic_DNA"/>
</dbReference>
<dbReference type="InterPro" id="IPR004087">
    <property type="entry name" value="KH_dom"/>
</dbReference>
<dbReference type="SUPFAM" id="SSF54821">
    <property type="entry name" value="Ribosomal protein S3 C-terminal domain"/>
    <property type="match status" value="1"/>
</dbReference>
<gene>
    <name evidence="8" type="primary">rpsC</name>
    <name evidence="11" type="ORF">A2110_00805</name>
</gene>
<dbReference type="InterPro" id="IPR036419">
    <property type="entry name" value="Ribosomal_S3_C_sf"/>
</dbReference>
<accession>A0A1F6BL60</accession>
<comment type="similarity">
    <text evidence="1 8 9">Belongs to the universal ribosomal protein uS3 family.</text>
</comment>
<evidence type="ECO:0000256" key="2">
    <source>
        <dbReference type="ARBA" id="ARBA00022730"/>
    </source>
</evidence>
<dbReference type="GO" id="GO:0019843">
    <property type="term" value="F:rRNA binding"/>
    <property type="evidence" value="ECO:0007669"/>
    <property type="project" value="UniProtKB-UniRule"/>
</dbReference>
<dbReference type="InterPro" id="IPR004044">
    <property type="entry name" value="KH_dom_type_2"/>
</dbReference>
<dbReference type="PANTHER" id="PTHR11760">
    <property type="entry name" value="30S/40S RIBOSOMAL PROTEIN S3"/>
    <property type="match status" value="1"/>
</dbReference>
<dbReference type="PANTHER" id="PTHR11760:SF19">
    <property type="entry name" value="SMALL RIBOSOMAL SUBUNIT PROTEIN US3C"/>
    <property type="match status" value="1"/>
</dbReference>
<dbReference type="NCBIfam" id="TIGR01009">
    <property type="entry name" value="rpsC_bact"/>
    <property type="match status" value="1"/>
</dbReference>
<dbReference type="Gene3D" id="3.30.1140.32">
    <property type="entry name" value="Ribosomal protein S3, C-terminal domain"/>
    <property type="match status" value="1"/>
</dbReference>
<keyword evidence="2 8" id="KW-0699">rRNA-binding</keyword>
<reference evidence="11 12" key="1">
    <citation type="journal article" date="2016" name="Nat. Commun.">
        <title>Thousands of microbial genomes shed light on interconnected biogeochemical processes in an aquifer system.</title>
        <authorList>
            <person name="Anantharaman K."/>
            <person name="Brown C.T."/>
            <person name="Hug L.A."/>
            <person name="Sharon I."/>
            <person name="Castelle C.J."/>
            <person name="Probst A.J."/>
            <person name="Thomas B.C."/>
            <person name="Singh A."/>
            <person name="Wilkins M.J."/>
            <person name="Karaoz U."/>
            <person name="Brodie E.L."/>
            <person name="Williams K.H."/>
            <person name="Hubbard S.S."/>
            <person name="Banfield J.F."/>
        </authorList>
    </citation>
    <scope>NUCLEOTIDE SEQUENCE [LARGE SCALE GENOMIC DNA]</scope>
</reference>
<evidence type="ECO:0000256" key="3">
    <source>
        <dbReference type="ARBA" id="ARBA00022884"/>
    </source>
</evidence>
<feature type="domain" description="KH type-2" evidence="10">
    <location>
        <begin position="38"/>
        <end position="117"/>
    </location>
</feature>
<dbReference type="GO" id="GO:0003735">
    <property type="term" value="F:structural constituent of ribosome"/>
    <property type="evidence" value="ECO:0007669"/>
    <property type="project" value="InterPro"/>
</dbReference>
<evidence type="ECO:0000256" key="8">
    <source>
        <dbReference type="HAMAP-Rule" id="MF_01309"/>
    </source>
</evidence>
<dbReference type="GO" id="GO:0003729">
    <property type="term" value="F:mRNA binding"/>
    <property type="evidence" value="ECO:0007669"/>
    <property type="project" value="UniProtKB-UniRule"/>
</dbReference>
<dbReference type="InterPro" id="IPR001351">
    <property type="entry name" value="Ribosomal_uS3_C"/>
</dbReference>
<dbReference type="Pfam" id="PF00189">
    <property type="entry name" value="Ribosomal_S3_C"/>
    <property type="match status" value="1"/>
</dbReference>
<dbReference type="PROSITE" id="PS00548">
    <property type="entry name" value="RIBOSOMAL_S3"/>
    <property type="match status" value="1"/>
</dbReference>
<evidence type="ECO:0000259" key="10">
    <source>
        <dbReference type="PROSITE" id="PS50823"/>
    </source>
</evidence>
<protein>
    <recommendedName>
        <fullName evidence="7 8">Small ribosomal subunit protein uS3</fullName>
    </recommendedName>
</protein>
<dbReference type="STRING" id="1798468.A2110_00805"/>
<keyword evidence="5 8" id="KW-0687">Ribonucleoprotein</keyword>
<name>A0A1F6BL60_9BACT</name>
<organism evidence="11 12">
    <name type="scientific">Candidatus Jorgensenbacteria bacterium GWA1_54_12</name>
    <dbReference type="NCBI Taxonomy" id="1798468"/>
    <lineage>
        <taxon>Bacteria</taxon>
        <taxon>Candidatus Joergenseniibacteriota</taxon>
    </lineage>
</organism>
<dbReference type="AlphaFoldDB" id="A0A1F6BL60"/>
<dbReference type="SMART" id="SM00322">
    <property type="entry name" value="KH"/>
    <property type="match status" value="1"/>
</dbReference>
<evidence type="ECO:0000313" key="12">
    <source>
        <dbReference type="Proteomes" id="UP000176273"/>
    </source>
</evidence>
<dbReference type="InterPro" id="IPR009019">
    <property type="entry name" value="KH_sf_prok-type"/>
</dbReference>
<dbReference type="GO" id="GO:0022627">
    <property type="term" value="C:cytosolic small ribosomal subunit"/>
    <property type="evidence" value="ECO:0007669"/>
    <property type="project" value="TreeGrafter"/>
</dbReference>
<dbReference type="HAMAP" id="MF_01309_B">
    <property type="entry name" value="Ribosomal_uS3_B"/>
    <property type="match status" value="1"/>
</dbReference>
<comment type="function">
    <text evidence="6 8">Binds the lower part of the 30S subunit head. Binds mRNA in the 70S ribosome, positioning it for translation.</text>
</comment>
<evidence type="ECO:0000256" key="4">
    <source>
        <dbReference type="ARBA" id="ARBA00022980"/>
    </source>
</evidence>
<keyword evidence="3 8" id="KW-0694">RNA-binding</keyword>
<dbReference type="Gene3D" id="3.30.300.20">
    <property type="match status" value="1"/>
</dbReference>
<evidence type="ECO:0000256" key="6">
    <source>
        <dbReference type="ARBA" id="ARBA00024998"/>
    </source>
</evidence>
<dbReference type="GO" id="GO:0006412">
    <property type="term" value="P:translation"/>
    <property type="evidence" value="ECO:0007669"/>
    <property type="project" value="UniProtKB-UniRule"/>
</dbReference>
<proteinExistence type="inferred from homology"/>
<evidence type="ECO:0000256" key="7">
    <source>
        <dbReference type="ARBA" id="ARBA00035257"/>
    </source>
</evidence>
<dbReference type="InterPro" id="IPR018280">
    <property type="entry name" value="Ribosomal_uS3_CS"/>
</dbReference>
<dbReference type="CDD" id="cd02412">
    <property type="entry name" value="KH-II_30S_S3"/>
    <property type="match status" value="1"/>
</dbReference>
<evidence type="ECO:0000256" key="5">
    <source>
        <dbReference type="ARBA" id="ARBA00023274"/>
    </source>
</evidence>
<dbReference type="PROSITE" id="PS50823">
    <property type="entry name" value="KH_TYPE_2"/>
    <property type="match status" value="1"/>
</dbReference>
<dbReference type="Proteomes" id="UP000176273">
    <property type="component" value="Unassembled WGS sequence"/>
</dbReference>
<evidence type="ECO:0000313" key="11">
    <source>
        <dbReference type="EMBL" id="OGG37661.1"/>
    </source>
</evidence>
<dbReference type="InterPro" id="IPR057258">
    <property type="entry name" value="Ribosomal_uS3"/>
</dbReference>
<keyword evidence="4 8" id="KW-0689">Ribosomal protein</keyword>
<dbReference type="SUPFAM" id="SSF54814">
    <property type="entry name" value="Prokaryotic type KH domain (KH-domain type II)"/>
    <property type="match status" value="1"/>
</dbReference>
<dbReference type="Pfam" id="PF07650">
    <property type="entry name" value="KH_2"/>
    <property type="match status" value="1"/>
</dbReference>
<evidence type="ECO:0000256" key="1">
    <source>
        <dbReference type="ARBA" id="ARBA00010761"/>
    </source>
</evidence>
<dbReference type="FunFam" id="3.30.300.20:FF:000001">
    <property type="entry name" value="30S ribosomal protein S3"/>
    <property type="match status" value="1"/>
</dbReference>
<comment type="subunit">
    <text evidence="8">Part of the 30S ribosomal subunit. Forms a tight complex with proteins S10 and S14.</text>
</comment>
<dbReference type="InterPro" id="IPR005704">
    <property type="entry name" value="Ribosomal_uS3_bac-typ"/>
</dbReference>
<evidence type="ECO:0000256" key="9">
    <source>
        <dbReference type="RuleBase" id="RU003624"/>
    </source>
</evidence>
<comment type="caution">
    <text evidence="11">The sequence shown here is derived from an EMBL/GenBank/DDBJ whole genome shotgun (WGS) entry which is preliminary data.</text>
</comment>
<dbReference type="InterPro" id="IPR015946">
    <property type="entry name" value="KH_dom-like_a/b"/>
</dbReference>